<comment type="caution">
    <text evidence="4">The sequence shown here is derived from an EMBL/GenBank/DDBJ whole genome shotgun (WGS) entry which is preliminary data.</text>
</comment>
<sequence length="691" mass="76588">MRSLLALTVSVLALTGCVTENSYDGNDKPVVENKINNVGAARTRIALALQYLNTGNNSQAKYNLERAASFAPNLPEVHYSFAYYYQQVGENILADKSYQKALEINPDDPNTRNNYGVFLCGIDEYDRATEQLLKAISIPSYIRVAESYENLALCAIEFDDFDNAEKYFISAIKHSSMRASSLISLAALYYAKSDLHKAQALLERYENSGQISSRSLFLSYLIEQRMGHIEKAETTAATILQTYPTTNEAVLIREQRIKHSEFEILRLQYRQAKLDELKENSPSGTFNSAPKMRIVKKKKAPPKTTAAQAINKPTSIDSVTTQKNDVVRASSNDLNSALLTVPAEPTKAEPVTEVELQPTETITKQPVNISSPPVDTGAVLAALAIIETNVTEEQPAIVTPPTQVVKQVQKNNDAAAVMSALALTPDKNETPDTPIEHTASSVIIPDVIVEKAPEPTLAVPTVHLAANQQITQPVVNKNVPTVVSVDTKPVTKKETPLQDGIKIVSFGAPSTNNNNTNNNSSQAAPTKQVQFSSELSEDEKVVFYQPQRNEAVFAGQNERYSNQPEVRFSGTEQYNQAPMLNSRVPQLTTPYHVLQDGENLFSISVRYNVKLQKLLQWNGLRESDRVANGTNIYLNDPNIYYKINTGDTLYSIATERRLLIDQLMRWNKLSPDVALKPGHRLLLVDPESYAL</sequence>
<keyword evidence="1" id="KW-0802">TPR repeat</keyword>
<dbReference type="InterPro" id="IPR019734">
    <property type="entry name" value="TPR_rpt"/>
</dbReference>
<feature type="compositionally biased region" description="Polar residues" evidence="2">
    <location>
        <begin position="522"/>
        <end position="531"/>
    </location>
</feature>
<dbReference type="PANTHER" id="PTHR33734">
    <property type="entry name" value="LYSM DOMAIN-CONTAINING GPI-ANCHORED PROTEIN 2"/>
    <property type="match status" value="1"/>
</dbReference>
<dbReference type="Pfam" id="PF13431">
    <property type="entry name" value="TPR_17"/>
    <property type="match status" value="1"/>
</dbReference>
<dbReference type="SMART" id="SM00028">
    <property type="entry name" value="TPR"/>
    <property type="match status" value="4"/>
</dbReference>
<evidence type="ECO:0000256" key="2">
    <source>
        <dbReference type="SAM" id="MobiDB-lite"/>
    </source>
</evidence>
<feature type="domain" description="LysM" evidence="3">
    <location>
        <begin position="639"/>
        <end position="683"/>
    </location>
</feature>
<dbReference type="InterPro" id="IPR011990">
    <property type="entry name" value="TPR-like_helical_dom_sf"/>
</dbReference>
<feature type="repeat" description="TPR" evidence="1">
    <location>
        <begin position="75"/>
        <end position="108"/>
    </location>
</feature>
<dbReference type="SUPFAM" id="SSF54106">
    <property type="entry name" value="LysM domain"/>
    <property type="match status" value="2"/>
</dbReference>
<dbReference type="SUPFAM" id="SSF48452">
    <property type="entry name" value="TPR-like"/>
    <property type="match status" value="1"/>
</dbReference>
<dbReference type="CDD" id="cd00118">
    <property type="entry name" value="LysM"/>
    <property type="match status" value="2"/>
</dbReference>
<accession>A0ABU9TXD3</accession>
<dbReference type="EMBL" id="JBBMQU010000002">
    <property type="protein sequence ID" value="MEM5549446.1"/>
    <property type="molecule type" value="Genomic_DNA"/>
</dbReference>
<evidence type="ECO:0000256" key="1">
    <source>
        <dbReference type="PROSITE-ProRule" id="PRU00339"/>
    </source>
</evidence>
<evidence type="ECO:0000313" key="5">
    <source>
        <dbReference type="Proteomes" id="UP001388366"/>
    </source>
</evidence>
<dbReference type="PANTHER" id="PTHR33734:SF22">
    <property type="entry name" value="MEMBRANE-BOUND LYTIC MUREIN TRANSGLYCOSYLASE D"/>
    <property type="match status" value="1"/>
</dbReference>
<dbReference type="RefSeq" id="WP_342883161.1">
    <property type="nucleotide sequence ID" value="NZ_JBBMQU010000002.1"/>
</dbReference>
<dbReference type="Gene3D" id="3.10.350.10">
    <property type="entry name" value="LysM domain"/>
    <property type="match status" value="2"/>
</dbReference>
<protein>
    <submittedName>
        <fullName evidence="4">Type IV pilus biogenesis/stability protein PilW</fullName>
    </submittedName>
</protein>
<dbReference type="Pfam" id="PF01476">
    <property type="entry name" value="LysM"/>
    <property type="match status" value="2"/>
</dbReference>
<evidence type="ECO:0000313" key="4">
    <source>
        <dbReference type="EMBL" id="MEM5549446.1"/>
    </source>
</evidence>
<dbReference type="InterPro" id="IPR018392">
    <property type="entry name" value="LysM"/>
</dbReference>
<name>A0ABU9TXD3_9GAMM</name>
<dbReference type="SMART" id="SM00257">
    <property type="entry name" value="LysM"/>
    <property type="match status" value="2"/>
</dbReference>
<proteinExistence type="predicted"/>
<evidence type="ECO:0000259" key="3">
    <source>
        <dbReference type="PROSITE" id="PS51782"/>
    </source>
</evidence>
<dbReference type="NCBIfam" id="TIGR02521">
    <property type="entry name" value="type_IV_pilW"/>
    <property type="match status" value="1"/>
</dbReference>
<dbReference type="Gene3D" id="1.25.40.10">
    <property type="entry name" value="Tetratricopeptide repeat domain"/>
    <property type="match status" value="1"/>
</dbReference>
<feature type="region of interest" description="Disordered" evidence="2">
    <location>
        <begin position="506"/>
        <end position="531"/>
    </location>
</feature>
<dbReference type="Proteomes" id="UP001388366">
    <property type="component" value="Unassembled WGS sequence"/>
</dbReference>
<dbReference type="PROSITE" id="PS51782">
    <property type="entry name" value="LYSM"/>
    <property type="match status" value="2"/>
</dbReference>
<dbReference type="Pfam" id="PF13181">
    <property type="entry name" value="TPR_8"/>
    <property type="match status" value="1"/>
</dbReference>
<keyword evidence="5" id="KW-1185">Reference proteome</keyword>
<reference evidence="4 5" key="1">
    <citation type="submission" date="2024-03" db="EMBL/GenBank/DDBJ databases">
        <title>Community enrichment and isolation of bacterial strains for fucoidan degradation.</title>
        <authorList>
            <person name="Sichert A."/>
        </authorList>
    </citation>
    <scope>NUCLEOTIDE SEQUENCE [LARGE SCALE GENOMIC DNA]</scope>
    <source>
        <strain evidence="4 5">AS81</strain>
    </source>
</reference>
<dbReference type="PROSITE" id="PS50005">
    <property type="entry name" value="TPR"/>
    <property type="match status" value="1"/>
</dbReference>
<dbReference type="PROSITE" id="PS51257">
    <property type="entry name" value="PROKAR_LIPOPROTEIN"/>
    <property type="match status" value="1"/>
</dbReference>
<dbReference type="InterPro" id="IPR036779">
    <property type="entry name" value="LysM_dom_sf"/>
</dbReference>
<gene>
    <name evidence="4" type="primary">pilW</name>
    <name evidence="4" type="ORF">WNY63_01695</name>
</gene>
<feature type="domain" description="LysM" evidence="3">
    <location>
        <begin position="590"/>
        <end position="634"/>
    </location>
</feature>
<organism evidence="4 5">
    <name type="scientific">Pseudoalteromonas neustonica</name>
    <dbReference type="NCBI Taxonomy" id="1840331"/>
    <lineage>
        <taxon>Bacteria</taxon>
        <taxon>Pseudomonadati</taxon>
        <taxon>Pseudomonadota</taxon>
        <taxon>Gammaproteobacteria</taxon>
        <taxon>Alteromonadales</taxon>
        <taxon>Pseudoalteromonadaceae</taxon>
        <taxon>Pseudoalteromonas</taxon>
    </lineage>
</organism>
<dbReference type="InterPro" id="IPR013360">
    <property type="entry name" value="Pilus_4_PilW"/>
</dbReference>
<feature type="compositionally biased region" description="Low complexity" evidence="2">
    <location>
        <begin position="510"/>
        <end position="521"/>
    </location>
</feature>